<dbReference type="Proteomes" id="UP000807370">
    <property type="component" value="Unassembled WGS sequence"/>
</dbReference>
<dbReference type="EMBL" id="JACCHP010000008">
    <property type="protein sequence ID" value="MBH5399015.1"/>
    <property type="molecule type" value="Genomic_DNA"/>
</dbReference>
<evidence type="ECO:0000313" key="7">
    <source>
        <dbReference type="EMBL" id="MBH5399015.1"/>
    </source>
</evidence>
<evidence type="ECO:0000256" key="5">
    <source>
        <dbReference type="ARBA" id="ARBA00022833"/>
    </source>
</evidence>
<dbReference type="RefSeq" id="WP_197960278.1">
    <property type="nucleotide sequence ID" value="NZ_JACCHP010000008.1"/>
</dbReference>
<evidence type="ECO:0000256" key="1">
    <source>
        <dbReference type="ARBA" id="ARBA00001947"/>
    </source>
</evidence>
<gene>
    <name evidence="7" type="ORF">HZZ13_14700</name>
</gene>
<dbReference type="InterPro" id="IPR037138">
    <property type="entry name" value="His_deacetylse_dom_sf"/>
</dbReference>
<keyword evidence="4" id="KW-0378">Hydrolase</keyword>
<evidence type="ECO:0000256" key="4">
    <source>
        <dbReference type="ARBA" id="ARBA00022801"/>
    </source>
</evidence>
<dbReference type="PANTHER" id="PTHR10625">
    <property type="entry name" value="HISTONE DEACETYLASE HDAC1-RELATED"/>
    <property type="match status" value="1"/>
</dbReference>
<organism evidence="7 8">
    <name type="scientific">Bradyrhizobium agreste</name>
    <dbReference type="NCBI Taxonomy" id="2751811"/>
    <lineage>
        <taxon>Bacteria</taxon>
        <taxon>Pseudomonadati</taxon>
        <taxon>Pseudomonadota</taxon>
        <taxon>Alphaproteobacteria</taxon>
        <taxon>Hyphomicrobiales</taxon>
        <taxon>Nitrobacteraceae</taxon>
        <taxon>Bradyrhizobium</taxon>
    </lineage>
</organism>
<evidence type="ECO:0000256" key="2">
    <source>
        <dbReference type="ARBA" id="ARBA00005947"/>
    </source>
</evidence>
<evidence type="ECO:0000256" key="3">
    <source>
        <dbReference type="ARBA" id="ARBA00022723"/>
    </source>
</evidence>
<comment type="cofactor">
    <cofactor evidence="1">
        <name>Zn(2+)</name>
        <dbReference type="ChEBI" id="CHEBI:29105"/>
    </cofactor>
</comment>
<reference evidence="7 8" key="1">
    <citation type="submission" date="2020-07" db="EMBL/GenBank/DDBJ databases">
        <title>Bradyrhizobium diversity isolated from nodules of indigenous legumes of Western Australia.</title>
        <authorList>
            <person name="Klepa M.S."/>
        </authorList>
    </citation>
    <scope>NUCLEOTIDE SEQUENCE [LARGE SCALE GENOMIC DNA]</scope>
    <source>
        <strain evidence="7 8">CNPSo 4010</strain>
    </source>
</reference>
<comment type="caution">
    <text evidence="7">The sequence shown here is derived from an EMBL/GenBank/DDBJ whole genome shotgun (WGS) entry which is preliminary data.</text>
</comment>
<name>A0ABS0PP89_9BRAD</name>
<dbReference type="InterPro" id="IPR023801">
    <property type="entry name" value="His_deacetylse_dom"/>
</dbReference>
<dbReference type="PANTHER" id="PTHR10625:SF17">
    <property type="entry name" value="HISTONE DEACETYLASE 8"/>
    <property type="match status" value="1"/>
</dbReference>
<dbReference type="SUPFAM" id="SSF52768">
    <property type="entry name" value="Arginase/deacetylase"/>
    <property type="match status" value="1"/>
</dbReference>
<dbReference type="InterPro" id="IPR000286">
    <property type="entry name" value="HDACs"/>
</dbReference>
<comment type="similarity">
    <text evidence="2">Belongs to the histone deacetylase family.</text>
</comment>
<accession>A0ABS0PP89</accession>
<protein>
    <recommendedName>
        <fullName evidence="6">Histone deacetylase domain-containing protein</fullName>
    </recommendedName>
</protein>
<dbReference type="Pfam" id="PF00850">
    <property type="entry name" value="Hist_deacetyl"/>
    <property type="match status" value="1"/>
</dbReference>
<evidence type="ECO:0000313" key="8">
    <source>
        <dbReference type="Proteomes" id="UP000807370"/>
    </source>
</evidence>
<dbReference type="Gene3D" id="3.40.800.20">
    <property type="entry name" value="Histone deacetylase domain"/>
    <property type="match status" value="1"/>
</dbReference>
<dbReference type="InterPro" id="IPR023696">
    <property type="entry name" value="Ureohydrolase_dom_sf"/>
</dbReference>
<proteinExistence type="inferred from homology"/>
<evidence type="ECO:0000259" key="6">
    <source>
        <dbReference type="Pfam" id="PF00850"/>
    </source>
</evidence>
<dbReference type="PRINTS" id="PR01270">
    <property type="entry name" value="HDASUPER"/>
</dbReference>
<keyword evidence="5" id="KW-0862">Zinc</keyword>
<keyword evidence="8" id="KW-1185">Reference proteome</keyword>
<sequence length="325" mass="34588">MTWLTVHVTPASSSLGGLIANAAGTIKPSREVEDRLNEIRTGLESSPGVQFISLSENAPDKVLSVLRTLHDPDYLDALRLGPHPQEPEITELARRYAAPGVPQNTSVDTGSYQRALLSAATAFAAATTIASKRSPVSYALCRPPGHHAGHSFMGGYCFLNNVGVAALRLRESCLRKLAILDPDFHAANGTSDVLSAHPDIAFASLQARIAQLRPALDSHKYVEFPAAPSPADYMSALFGILQSDWATRLDVLVVSMGFDIVVGDPHGGWTLPPEIYREIGLALAATGQADLHHTGGRLPLDTLSACAKHLAAGLRLGMGIDRSHT</sequence>
<feature type="domain" description="Histone deacetylase" evidence="6">
    <location>
        <begin position="31"/>
        <end position="289"/>
    </location>
</feature>
<keyword evidence="3" id="KW-0479">Metal-binding</keyword>